<dbReference type="PANTHER" id="PTHR23416">
    <property type="entry name" value="SIALIC ACID SYNTHASE-RELATED"/>
    <property type="match status" value="1"/>
</dbReference>
<dbReference type="RefSeq" id="WP_045986805.1">
    <property type="nucleotide sequence ID" value="NZ_CP063051.1"/>
</dbReference>
<name>A0A837G5L2_9VIBR</name>
<dbReference type="Gene3D" id="2.160.10.10">
    <property type="entry name" value="Hexapeptide repeat proteins"/>
    <property type="match status" value="1"/>
</dbReference>
<dbReference type="AlphaFoldDB" id="A0A837G5L2"/>
<organism evidence="1">
    <name type="scientific">Vibrio coralliilyticus</name>
    <dbReference type="NCBI Taxonomy" id="190893"/>
    <lineage>
        <taxon>Bacteria</taxon>
        <taxon>Pseudomonadati</taxon>
        <taxon>Pseudomonadota</taxon>
        <taxon>Gammaproteobacteria</taxon>
        <taxon>Vibrionales</taxon>
        <taxon>Vibrionaceae</taxon>
        <taxon>Vibrio</taxon>
    </lineage>
</organism>
<dbReference type="CDD" id="cd04647">
    <property type="entry name" value="LbH_MAT_like"/>
    <property type="match status" value="1"/>
</dbReference>
<evidence type="ECO:0000313" key="1">
    <source>
        <dbReference type="EMBL" id="KJY69664.1"/>
    </source>
</evidence>
<dbReference type="SUPFAM" id="SSF51161">
    <property type="entry name" value="Trimeric LpxA-like enzymes"/>
    <property type="match status" value="1"/>
</dbReference>
<dbReference type="InterPro" id="IPR051159">
    <property type="entry name" value="Hexapeptide_acetyltransf"/>
</dbReference>
<proteinExistence type="predicted"/>
<keyword evidence="1" id="KW-0808">Transferase</keyword>
<dbReference type="GO" id="GO:0016740">
    <property type="term" value="F:transferase activity"/>
    <property type="evidence" value="ECO:0007669"/>
    <property type="project" value="UniProtKB-KW"/>
</dbReference>
<comment type="caution">
    <text evidence="1">The sequence shown here is derived from an EMBL/GenBank/DDBJ whole genome shotgun (WGS) entry which is preliminary data.</text>
</comment>
<dbReference type="PANTHER" id="PTHR23416:SF78">
    <property type="entry name" value="LIPOPOLYSACCHARIDE BIOSYNTHESIS O-ACETYL TRANSFERASE WBBJ-RELATED"/>
    <property type="match status" value="1"/>
</dbReference>
<protein>
    <submittedName>
        <fullName evidence="1">Hexapeptide transferase</fullName>
    </submittedName>
</protein>
<sequence length="184" mass="20110">MFTLLHKIRNRIRITGVNDIFISKTAKIRGCRITIKGKNNGLHICNNVNLRDSEIEIDGENCILFIGEDTIIGHNCYLSARERGVKLKICEGSMLSRNVKIMTSDGHNITKDGKRINSAQSIEIGPKVWLTDNVTVLKGVTVGEGSIIGINSTLTKSVPSGAIAVGNPAKVVQNGVSWQHELTY</sequence>
<reference evidence="1" key="1">
    <citation type="journal article" date="2015" name="BMC Genomics">
        <title>Genome mining reveals unlocked bioactive potential of marine Gram-negative bacteria.</title>
        <authorList>
            <person name="Machado H."/>
            <person name="Sonnenschein E.C."/>
            <person name="Melchiorsen J."/>
            <person name="Gram L."/>
        </authorList>
    </citation>
    <scope>NUCLEOTIDE SEQUENCE</scope>
    <source>
        <strain evidence="1">S2052</strain>
    </source>
</reference>
<gene>
    <name evidence="1" type="ORF">TW71_17805</name>
</gene>
<dbReference type="InterPro" id="IPR011004">
    <property type="entry name" value="Trimer_LpxA-like_sf"/>
</dbReference>
<accession>A0A837G5L2</accession>
<dbReference type="EMBL" id="JXXR01000019">
    <property type="protein sequence ID" value="KJY69664.1"/>
    <property type="molecule type" value="Genomic_DNA"/>
</dbReference>